<protein>
    <submittedName>
        <fullName evidence="2">Uncharacterized protein</fullName>
    </submittedName>
</protein>
<dbReference type="EMBL" id="JADYXP020000008">
    <property type="protein sequence ID" value="KAL0117674.1"/>
    <property type="molecule type" value="Genomic_DNA"/>
</dbReference>
<evidence type="ECO:0000256" key="1">
    <source>
        <dbReference type="SAM" id="MobiDB-lite"/>
    </source>
</evidence>
<name>A0AAW2FSF8_9HYME</name>
<feature type="compositionally biased region" description="Basic and acidic residues" evidence="1">
    <location>
        <begin position="60"/>
        <end position="70"/>
    </location>
</feature>
<sequence>MPLSHYRKSSTSDAHEASHPLLHSTSPHSLHPFSPLLPPPPSLSRPPPARFPIVSHPVARARETDLEKLLRPTRRSSLPRDGPHRSSTLSTCRDASARG</sequence>
<feature type="compositionally biased region" description="Low complexity" evidence="1">
    <location>
        <begin position="19"/>
        <end position="34"/>
    </location>
</feature>
<feature type="region of interest" description="Disordered" evidence="1">
    <location>
        <begin position="1"/>
        <end position="99"/>
    </location>
</feature>
<dbReference type="Proteomes" id="UP001430953">
    <property type="component" value="Unassembled WGS sequence"/>
</dbReference>
<feature type="compositionally biased region" description="Pro residues" evidence="1">
    <location>
        <begin position="35"/>
        <end position="50"/>
    </location>
</feature>
<comment type="caution">
    <text evidence="2">The sequence shown here is derived from an EMBL/GenBank/DDBJ whole genome shotgun (WGS) entry which is preliminary data.</text>
</comment>
<proteinExistence type="predicted"/>
<evidence type="ECO:0000313" key="3">
    <source>
        <dbReference type="Proteomes" id="UP001430953"/>
    </source>
</evidence>
<organism evidence="2 3">
    <name type="scientific">Cardiocondyla obscurior</name>
    <dbReference type="NCBI Taxonomy" id="286306"/>
    <lineage>
        <taxon>Eukaryota</taxon>
        <taxon>Metazoa</taxon>
        <taxon>Ecdysozoa</taxon>
        <taxon>Arthropoda</taxon>
        <taxon>Hexapoda</taxon>
        <taxon>Insecta</taxon>
        <taxon>Pterygota</taxon>
        <taxon>Neoptera</taxon>
        <taxon>Endopterygota</taxon>
        <taxon>Hymenoptera</taxon>
        <taxon>Apocrita</taxon>
        <taxon>Aculeata</taxon>
        <taxon>Formicoidea</taxon>
        <taxon>Formicidae</taxon>
        <taxon>Myrmicinae</taxon>
        <taxon>Cardiocondyla</taxon>
    </lineage>
</organism>
<dbReference type="AlphaFoldDB" id="A0AAW2FSF8"/>
<reference evidence="2 3" key="1">
    <citation type="submission" date="2023-03" db="EMBL/GenBank/DDBJ databases">
        <title>High recombination rates correlate with genetic variation in Cardiocondyla obscurior ants.</title>
        <authorList>
            <person name="Errbii M."/>
        </authorList>
    </citation>
    <scope>NUCLEOTIDE SEQUENCE [LARGE SCALE GENOMIC DNA]</scope>
    <source>
        <strain evidence="2">Alpha-2009</strain>
        <tissue evidence="2">Whole body</tissue>
    </source>
</reference>
<evidence type="ECO:0000313" key="2">
    <source>
        <dbReference type="EMBL" id="KAL0117674.1"/>
    </source>
</evidence>
<gene>
    <name evidence="2" type="ORF">PUN28_008822</name>
</gene>
<accession>A0AAW2FSF8</accession>
<keyword evidence="3" id="KW-1185">Reference proteome</keyword>